<reference evidence="9" key="2">
    <citation type="submission" date="2011-03" db="EMBL/GenBank/DDBJ databases">
        <title>The complete genome of Hippea maritima DSM 10411.</title>
        <authorList>
            <consortium name="US DOE Joint Genome Institute (JGI-PGF)"/>
            <person name="Lucas S."/>
            <person name="Copeland A."/>
            <person name="Lapidus A."/>
            <person name="Bruce D."/>
            <person name="Goodwin L."/>
            <person name="Pitluck S."/>
            <person name="Peters L."/>
            <person name="Kyrpides N."/>
            <person name="Mavromatis K."/>
            <person name="Pagani I."/>
            <person name="Ivanova N."/>
            <person name="Mikhailova N."/>
            <person name="Lu M."/>
            <person name="Detter J.C."/>
            <person name="Tapia R."/>
            <person name="Han C."/>
            <person name="Land M."/>
            <person name="Hauser L."/>
            <person name="Markowitz V."/>
            <person name="Cheng J.-F."/>
            <person name="Hugenholtz P."/>
            <person name="Woyke T."/>
            <person name="Wu D."/>
            <person name="Spring S."/>
            <person name="Schroeder M."/>
            <person name="Brambilla E."/>
            <person name="Klenk H.-P."/>
            <person name="Eisen J.A."/>
        </authorList>
    </citation>
    <scope>NUCLEOTIDE SEQUENCE [LARGE SCALE GENOMIC DNA]</scope>
    <source>
        <strain evidence="9">ATCC 700847 / DSM 10411 / MH2</strain>
    </source>
</reference>
<keyword evidence="7" id="KW-0698">rRNA processing</keyword>
<dbReference type="InParanoid" id="F2LWF7"/>
<evidence type="ECO:0000313" key="8">
    <source>
        <dbReference type="EMBL" id="AEA33003.1"/>
    </source>
</evidence>
<dbReference type="GO" id="GO:0004521">
    <property type="term" value="F:RNA endonuclease activity"/>
    <property type="evidence" value="ECO:0007669"/>
    <property type="project" value="UniProtKB-UniRule"/>
</dbReference>
<dbReference type="GO" id="GO:0005737">
    <property type="term" value="C:cytoplasm"/>
    <property type="evidence" value="ECO:0007669"/>
    <property type="project" value="UniProtKB-SubCell"/>
</dbReference>
<dbReference type="EMBL" id="CP002606">
    <property type="protein sequence ID" value="AEA33003.1"/>
    <property type="molecule type" value="Genomic_DNA"/>
</dbReference>
<evidence type="ECO:0000313" key="9">
    <source>
        <dbReference type="Proteomes" id="UP000008139"/>
    </source>
</evidence>
<evidence type="ECO:0000256" key="2">
    <source>
        <dbReference type="ARBA" id="ARBA00022722"/>
    </source>
</evidence>
<keyword evidence="8" id="KW-0482">Metalloprotease</keyword>
<dbReference type="PANTHER" id="PTHR46986">
    <property type="entry name" value="ENDORIBONUCLEASE YBEY, CHLOROPLASTIC"/>
    <property type="match status" value="1"/>
</dbReference>
<keyword evidence="8" id="KW-0645">Protease</keyword>
<dbReference type="eggNOG" id="COG0319">
    <property type="taxonomic scope" value="Bacteria"/>
</dbReference>
<name>F2LWF7_HIPMA</name>
<dbReference type="InterPro" id="IPR020549">
    <property type="entry name" value="YbeY_CS"/>
</dbReference>
<evidence type="ECO:0000256" key="7">
    <source>
        <dbReference type="HAMAP-Rule" id="MF_00009"/>
    </source>
</evidence>
<reference evidence="8 9" key="1">
    <citation type="journal article" date="2011" name="Stand. Genomic Sci.">
        <title>Complete genome sequence of the thermophilic sulfur-reducer Hippea maritima type strain (MH(2)).</title>
        <authorList>
            <person name="Huntemann M."/>
            <person name="Lu M."/>
            <person name="Nolan M."/>
            <person name="Lapidus A."/>
            <person name="Lucas S."/>
            <person name="Hammon N."/>
            <person name="Deshpande S."/>
            <person name="Cheng J.F."/>
            <person name="Tapia R."/>
            <person name="Han C."/>
            <person name="Goodwin L."/>
            <person name="Pitluck S."/>
            <person name="Liolios K."/>
            <person name="Pagani I."/>
            <person name="Ivanova N."/>
            <person name="Ovchinikova G."/>
            <person name="Pati A."/>
            <person name="Chen A."/>
            <person name="Palaniappan K."/>
            <person name="Land M."/>
            <person name="Hauser L."/>
            <person name="Jeffries C.D."/>
            <person name="Detter J.C."/>
            <person name="Brambilla E.M."/>
            <person name="Rohde M."/>
            <person name="Spring S."/>
            <person name="Goker M."/>
            <person name="Woyke T."/>
            <person name="Bristow J."/>
            <person name="Eisen J.A."/>
            <person name="Markowitz V."/>
            <person name="Hugenholtz P."/>
            <person name="Kyrpides N.C."/>
            <person name="Klenk H.P."/>
            <person name="Mavromatis K."/>
        </authorList>
    </citation>
    <scope>NUCLEOTIDE SEQUENCE [LARGE SCALE GENOMIC DNA]</scope>
    <source>
        <strain evidence="9">ATCC 700847 / DSM 10411 / MH2</strain>
    </source>
</reference>
<dbReference type="InterPro" id="IPR002036">
    <property type="entry name" value="YbeY"/>
</dbReference>
<dbReference type="GO" id="GO:0006508">
    <property type="term" value="P:proteolysis"/>
    <property type="evidence" value="ECO:0007669"/>
    <property type="project" value="UniProtKB-KW"/>
</dbReference>
<feature type="binding site" evidence="7">
    <location>
        <position position="116"/>
    </location>
    <ligand>
        <name>Zn(2+)</name>
        <dbReference type="ChEBI" id="CHEBI:29105"/>
        <note>catalytic</note>
    </ligand>
</feature>
<evidence type="ECO:0000256" key="3">
    <source>
        <dbReference type="ARBA" id="ARBA00022723"/>
    </source>
</evidence>
<feature type="binding site" evidence="7">
    <location>
        <position position="110"/>
    </location>
    <ligand>
        <name>Zn(2+)</name>
        <dbReference type="ChEBI" id="CHEBI:29105"/>
        <note>catalytic</note>
    </ligand>
</feature>
<evidence type="ECO:0000256" key="4">
    <source>
        <dbReference type="ARBA" id="ARBA00022759"/>
    </source>
</evidence>
<dbReference type="Proteomes" id="UP000008139">
    <property type="component" value="Chromosome"/>
</dbReference>
<sequence>MNLTVIVKKPKEFIDQTTIESFVEFLFKKSGENSEKELNIVLVDDDEITKLNEQFKNRKGPTNVLSFYGYDGDILGDIAISSDTIEREALEKKENAKEYLLFIIAHGFLHLVGYTHETMDKFDEMMKKQKELVDEFLKEGVVNG</sequence>
<proteinExistence type="inferred from homology"/>
<keyword evidence="4 7" id="KW-0255">Endonuclease</keyword>
<dbReference type="Gene3D" id="3.40.390.30">
    <property type="entry name" value="Metalloproteases ('zincins'), catalytic domain"/>
    <property type="match status" value="1"/>
</dbReference>
<dbReference type="GO" id="GO:0006364">
    <property type="term" value="P:rRNA processing"/>
    <property type="evidence" value="ECO:0007669"/>
    <property type="project" value="UniProtKB-UniRule"/>
</dbReference>
<evidence type="ECO:0000256" key="6">
    <source>
        <dbReference type="ARBA" id="ARBA00022833"/>
    </source>
</evidence>
<gene>
    <name evidence="7" type="primary">ybeY</name>
    <name evidence="8" type="ordered locus">Hipma_0020</name>
</gene>
<keyword evidence="3 7" id="KW-0479">Metal-binding</keyword>
<keyword evidence="5 7" id="KW-0378">Hydrolase</keyword>
<dbReference type="PANTHER" id="PTHR46986:SF1">
    <property type="entry name" value="ENDORIBONUCLEASE YBEY, CHLOROPLASTIC"/>
    <property type="match status" value="1"/>
</dbReference>
<dbReference type="SUPFAM" id="SSF55486">
    <property type="entry name" value="Metalloproteases ('zincins'), catalytic domain"/>
    <property type="match status" value="1"/>
</dbReference>
<dbReference type="PROSITE" id="PS01306">
    <property type="entry name" value="UPF0054"/>
    <property type="match status" value="1"/>
</dbReference>
<comment type="similarity">
    <text evidence="1 7">Belongs to the endoribonuclease YbeY family.</text>
</comment>
<dbReference type="HAMAP" id="MF_00009">
    <property type="entry name" value="Endoribonucl_YbeY"/>
    <property type="match status" value="1"/>
</dbReference>
<keyword evidence="7" id="KW-0963">Cytoplasm</keyword>
<dbReference type="HOGENOM" id="CLU_106710_3_0_7"/>
<evidence type="ECO:0000256" key="1">
    <source>
        <dbReference type="ARBA" id="ARBA00010875"/>
    </source>
</evidence>
<dbReference type="InterPro" id="IPR023091">
    <property type="entry name" value="MetalPrtase_cat_dom_sf_prd"/>
</dbReference>
<dbReference type="Pfam" id="PF02130">
    <property type="entry name" value="YbeY"/>
    <property type="match status" value="1"/>
</dbReference>
<evidence type="ECO:0000256" key="5">
    <source>
        <dbReference type="ARBA" id="ARBA00022801"/>
    </source>
</evidence>
<dbReference type="GO" id="GO:0004222">
    <property type="term" value="F:metalloendopeptidase activity"/>
    <property type="evidence" value="ECO:0007669"/>
    <property type="project" value="InterPro"/>
</dbReference>
<dbReference type="AlphaFoldDB" id="F2LWF7"/>
<keyword evidence="6 7" id="KW-0862">Zinc</keyword>
<feature type="binding site" evidence="7">
    <location>
        <position position="106"/>
    </location>
    <ligand>
        <name>Zn(2+)</name>
        <dbReference type="ChEBI" id="CHEBI:29105"/>
        <note>catalytic</note>
    </ligand>
</feature>
<keyword evidence="2 7" id="KW-0540">Nuclease</keyword>
<dbReference type="GO" id="GO:0008270">
    <property type="term" value="F:zinc ion binding"/>
    <property type="evidence" value="ECO:0007669"/>
    <property type="project" value="UniProtKB-UniRule"/>
</dbReference>
<keyword evidence="9" id="KW-1185">Reference proteome</keyword>
<dbReference type="FunCoup" id="F2LWF7">
    <property type="interactions" value="219"/>
</dbReference>
<dbReference type="STRING" id="760142.Hipma_0020"/>
<protein>
    <recommendedName>
        <fullName evidence="7">Endoribonuclease YbeY</fullName>
        <ecNumber evidence="7">3.1.-.-</ecNumber>
    </recommendedName>
</protein>
<keyword evidence="7" id="KW-0690">Ribosome biogenesis</keyword>
<dbReference type="NCBIfam" id="TIGR00043">
    <property type="entry name" value="rRNA maturation RNase YbeY"/>
    <property type="match status" value="1"/>
</dbReference>
<dbReference type="EC" id="3.1.-.-" evidence="7"/>
<comment type="subcellular location">
    <subcellularLocation>
        <location evidence="7">Cytoplasm</location>
    </subcellularLocation>
</comment>
<accession>F2LWF7</accession>
<comment type="cofactor">
    <cofactor evidence="7">
        <name>Zn(2+)</name>
        <dbReference type="ChEBI" id="CHEBI:29105"/>
    </cofactor>
    <text evidence="7">Binds 1 zinc ion.</text>
</comment>
<dbReference type="KEGG" id="hmr:Hipma_0020"/>
<comment type="function">
    <text evidence="7">Single strand-specific metallo-endoribonuclease involved in late-stage 70S ribosome quality control and in maturation of the 3' terminus of the 16S rRNA.</text>
</comment>
<organism evidence="8 9">
    <name type="scientific">Hippea maritima (strain ATCC 700847 / DSM 10411 / MH2)</name>
    <dbReference type="NCBI Taxonomy" id="760142"/>
    <lineage>
        <taxon>Bacteria</taxon>
        <taxon>Pseudomonadati</taxon>
        <taxon>Campylobacterota</taxon>
        <taxon>Desulfurellia</taxon>
        <taxon>Desulfurellales</taxon>
        <taxon>Hippeaceae</taxon>
        <taxon>Hippea</taxon>
    </lineage>
</organism>